<dbReference type="Pfam" id="PF01746">
    <property type="entry name" value="tRNA_m1G_MT"/>
    <property type="match status" value="1"/>
</dbReference>
<dbReference type="CDD" id="cd18080">
    <property type="entry name" value="TrmD-like"/>
    <property type="match status" value="1"/>
</dbReference>
<dbReference type="InterPro" id="IPR002649">
    <property type="entry name" value="tRNA_m1G_MeTrfase_TrmD"/>
</dbReference>
<dbReference type="HAMAP" id="MF_00605">
    <property type="entry name" value="TrmD"/>
    <property type="match status" value="1"/>
</dbReference>
<protein>
    <recommendedName>
        <fullName evidence="6 15">tRNA (guanine-N(1)-)-methyltransferase</fullName>
        <ecNumber evidence="5 15">2.1.1.228</ecNumber>
    </recommendedName>
    <alternativeName>
        <fullName evidence="12 15">M1G-methyltransferase</fullName>
    </alternativeName>
    <alternativeName>
        <fullName evidence="13 15">tRNA [GM37] methyltransferase</fullName>
    </alternativeName>
</protein>
<dbReference type="EC" id="2.1.1.228" evidence="5 15"/>
<comment type="subunit">
    <text evidence="4 15 17">Homodimer.</text>
</comment>
<comment type="function">
    <text evidence="1 15 17">Specifically methylates guanosine-37 in various tRNAs.</text>
</comment>
<keyword evidence="7 15" id="KW-0963">Cytoplasm</keyword>
<organism evidence="19 20">
    <name type="scientific">Candidatus Uhrbacteria bacterium RIFCSPHIGHO2_02_FULL_53_13</name>
    <dbReference type="NCBI Taxonomy" id="1802389"/>
    <lineage>
        <taxon>Bacteria</taxon>
        <taxon>Candidatus Uhriibacteriota</taxon>
    </lineage>
</organism>
<keyword evidence="9 15" id="KW-0808">Transferase</keyword>
<evidence type="ECO:0000256" key="5">
    <source>
        <dbReference type="ARBA" id="ARBA00012807"/>
    </source>
</evidence>
<evidence type="ECO:0000256" key="15">
    <source>
        <dbReference type="HAMAP-Rule" id="MF_00605"/>
    </source>
</evidence>
<evidence type="ECO:0000256" key="6">
    <source>
        <dbReference type="ARBA" id="ARBA00014679"/>
    </source>
</evidence>
<dbReference type="GO" id="GO:0002939">
    <property type="term" value="P:tRNA N1-guanine methylation"/>
    <property type="evidence" value="ECO:0007669"/>
    <property type="project" value="TreeGrafter"/>
</dbReference>
<accession>A0A1F7TXY9</accession>
<evidence type="ECO:0000256" key="2">
    <source>
        <dbReference type="ARBA" id="ARBA00004496"/>
    </source>
</evidence>
<evidence type="ECO:0000313" key="20">
    <source>
        <dbReference type="Proteomes" id="UP000177097"/>
    </source>
</evidence>
<comment type="similarity">
    <text evidence="3 15 17">Belongs to the RNA methyltransferase TrmD family.</text>
</comment>
<keyword evidence="8 15" id="KW-0489">Methyltransferase</keyword>
<comment type="catalytic activity">
    <reaction evidence="14 15 17">
        <text>guanosine(37) in tRNA + S-adenosyl-L-methionine = N(1)-methylguanosine(37) in tRNA + S-adenosyl-L-homocysteine + H(+)</text>
        <dbReference type="Rhea" id="RHEA:36899"/>
        <dbReference type="Rhea" id="RHEA-COMP:10145"/>
        <dbReference type="Rhea" id="RHEA-COMP:10147"/>
        <dbReference type="ChEBI" id="CHEBI:15378"/>
        <dbReference type="ChEBI" id="CHEBI:57856"/>
        <dbReference type="ChEBI" id="CHEBI:59789"/>
        <dbReference type="ChEBI" id="CHEBI:73542"/>
        <dbReference type="ChEBI" id="CHEBI:74269"/>
        <dbReference type="EC" id="2.1.1.228"/>
    </reaction>
</comment>
<dbReference type="Gene3D" id="1.10.1270.20">
    <property type="entry name" value="tRNA(m1g37)methyltransferase, domain 2"/>
    <property type="match status" value="1"/>
</dbReference>
<keyword evidence="10 15" id="KW-0949">S-adenosyl-L-methionine</keyword>
<evidence type="ECO:0000256" key="9">
    <source>
        <dbReference type="ARBA" id="ARBA00022679"/>
    </source>
</evidence>
<sequence length="218" mass="24483">MQIDILTLFPEVMAPYLEASILGRASEVGVEMRTVQLRDFASGKHKVTDDTPFGGGAGMVMMVEPIHKAIESLRGKNTHVILTSASAKLFTQEDAKRLALEYEHIIFICGRYEGVDERVEEHIANEAFSIGEYVLTGGELPALVMTDAIVRNVPGVLGNEETLYDESHDELGKLEYPQYTQPRVYNDWAVPRPLLSGDHGAIAKWREEHRKKNKHHRT</sequence>
<evidence type="ECO:0000256" key="13">
    <source>
        <dbReference type="ARBA" id="ARBA00033392"/>
    </source>
</evidence>
<evidence type="ECO:0000256" key="12">
    <source>
        <dbReference type="ARBA" id="ARBA00029736"/>
    </source>
</evidence>
<evidence type="ECO:0000256" key="16">
    <source>
        <dbReference type="PIRSR" id="PIRSR000386-1"/>
    </source>
</evidence>
<dbReference type="SUPFAM" id="SSF75217">
    <property type="entry name" value="alpha/beta knot"/>
    <property type="match status" value="1"/>
</dbReference>
<evidence type="ECO:0000256" key="7">
    <source>
        <dbReference type="ARBA" id="ARBA00022490"/>
    </source>
</evidence>
<evidence type="ECO:0000256" key="3">
    <source>
        <dbReference type="ARBA" id="ARBA00007630"/>
    </source>
</evidence>
<evidence type="ECO:0000256" key="1">
    <source>
        <dbReference type="ARBA" id="ARBA00002634"/>
    </source>
</evidence>
<comment type="caution">
    <text evidence="15">Lacks conserved residue(s) required for the propagation of feature annotation.</text>
</comment>
<dbReference type="Gene3D" id="3.40.1280.10">
    <property type="match status" value="1"/>
</dbReference>
<dbReference type="PIRSF" id="PIRSF000386">
    <property type="entry name" value="tRNA_mtase"/>
    <property type="match status" value="1"/>
</dbReference>
<dbReference type="GO" id="GO:0005829">
    <property type="term" value="C:cytosol"/>
    <property type="evidence" value="ECO:0007669"/>
    <property type="project" value="TreeGrafter"/>
</dbReference>
<dbReference type="InterPro" id="IPR016009">
    <property type="entry name" value="tRNA_MeTrfase_TRMD/TRM10"/>
</dbReference>
<gene>
    <name evidence="15" type="primary">trmD</name>
    <name evidence="19" type="ORF">A3C17_00240</name>
</gene>
<evidence type="ECO:0000259" key="18">
    <source>
        <dbReference type="Pfam" id="PF01746"/>
    </source>
</evidence>
<name>A0A1F7TXY9_9BACT</name>
<dbReference type="PANTHER" id="PTHR46417">
    <property type="entry name" value="TRNA (GUANINE-N(1)-)-METHYLTRANSFERASE"/>
    <property type="match status" value="1"/>
</dbReference>
<evidence type="ECO:0000256" key="14">
    <source>
        <dbReference type="ARBA" id="ARBA00047783"/>
    </source>
</evidence>
<feature type="binding site" evidence="16">
    <location>
        <begin position="130"/>
        <end position="135"/>
    </location>
    <ligand>
        <name>S-adenosyl-L-methionine</name>
        <dbReference type="ChEBI" id="CHEBI:59789"/>
    </ligand>
</feature>
<evidence type="ECO:0000313" key="19">
    <source>
        <dbReference type="EMBL" id="OGL70890.1"/>
    </source>
</evidence>
<dbReference type="InterPro" id="IPR029028">
    <property type="entry name" value="Alpha/beta_knot_MTases"/>
</dbReference>
<comment type="caution">
    <text evidence="19">The sequence shown here is derived from an EMBL/GenBank/DDBJ whole genome shotgun (WGS) entry which is preliminary data.</text>
</comment>
<reference evidence="19 20" key="1">
    <citation type="journal article" date="2016" name="Nat. Commun.">
        <title>Thousands of microbial genomes shed light on interconnected biogeochemical processes in an aquifer system.</title>
        <authorList>
            <person name="Anantharaman K."/>
            <person name="Brown C.T."/>
            <person name="Hug L.A."/>
            <person name="Sharon I."/>
            <person name="Castelle C.J."/>
            <person name="Probst A.J."/>
            <person name="Thomas B.C."/>
            <person name="Singh A."/>
            <person name="Wilkins M.J."/>
            <person name="Karaoz U."/>
            <person name="Brodie E.L."/>
            <person name="Williams K.H."/>
            <person name="Hubbard S.S."/>
            <person name="Banfield J.F."/>
        </authorList>
    </citation>
    <scope>NUCLEOTIDE SEQUENCE [LARGE SCALE GENOMIC DNA]</scope>
</reference>
<evidence type="ECO:0000256" key="11">
    <source>
        <dbReference type="ARBA" id="ARBA00022694"/>
    </source>
</evidence>
<dbReference type="GO" id="GO:0052906">
    <property type="term" value="F:tRNA (guanine(37)-N1)-methyltransferase activity"/>
    <property type="evidence" value="ECO:0007669"/>
    <property type="project" value="UniProtKB-UniRule"/>
</dbReference>
<dbReference type="InterPro" id="IPR029026">
    <property type="entry name" value="tRNA_m1G_MTases_N"/>
</dbReference>
<evidence type="ECO:0000256" key="17">
    <source>
        <dbReference type="RuleBase" id="RU003464"/>
    </source>
</evidence>
<dbReference type="Proteomes" id="UP000177097">
    <property type="component" value="Unassembled WGS sequence"/>
</dbReference>
<proteinExistence type="inferred from homology"/>
<dbReference type="FunFam" id="3.40.1280.10:FF:000001">
    <property type="entry name" value="tRNA (guanine-N(1)-)-methyltransferase"/>
    <property type="match status" value="1"/>
</dbReference>
<evidence type="ECO:0000256" key="4">
    <source>
        <dbReference type="ARBA" id="ARBA00011738"/>
    </source>
</evidence>
<dbReference type="STRING" id="1802389.A3C17_00240"/>
<dbReference type="PANTHER" id="PTHR46417:SF1">
    <property type="entry name" value="TRNA (GUANINE-N(1)-)-METHYLTRANSFERASE"/>
    <property type="match status" value="1"/>
</dbReference>
<dbReference type="InterPro" id="IPR023148">
    <property type="entry name" value="tRNA_m1G_MeTrfase_C_sf"/>
</dbReference>
<dbReference type="EMBL" id="MGDX01000020">
    <property type="protein sequence ID" value="OGL70890.1"/>
    <property type="molecule type" value="Genomic_DNA"/>
</dbReference>
<evidence type="ECO:0000256" key="8">
    <source>
        <dbReference type="ARBA" id="ARBA00022603"/>
    </source>
</evidence>
<evidence type="ECO:0000256" key="10">
    <source>
        <dbReference type="ARBA" id="ARBA00022691"/>
    </source>
</evidence>
<dbReference type="AlphaFoldDB" id="A0A1F7TXY9"/>
<feature type="binding site" evidence="15 16">
    <location>
        <position position="110"/>
    </location>
    <ligand>
        <name>S-adenosyl-L-methionine</name>
        <dbReference type="ChEBI" id="CHEBI:59789"/>
    </ligand>
</feature>
<dbReference type="NCBIfam" id="NF000648">
    <property type="entry name" value="PRK00026.1"/>
    <property type="match status" value="1"/>
</dbReference>
<feature type="domain" description="tRNA methyltransferase TRMD/TRM10-type" evidence="18">
    <location>
        <begin position="1"/>
        <end position="215"/>
    </location>
</feature>
<comment type="subcellular location">
    <subcellularLocation>
        <location evidence="2 15 17">Cytoplasm</location>
    </subcellularLocation>
</comment>
<keyword evidence="11 15" id="KW-0819">tRNA processing</keyword>
<dbReference type="NCBIfam" id="TIGR00088">
    <property type="entry name" value="trmD"/>
    <property type="match status" value="1"/>
</dbReference>